<gene>
    <name evidence="2" type="ORF">BDU57DRAFT_224051</name>
</gene>
<keyword evidence="1" id="KW-1133">Transmembrane helix</keyword>
<dbReference type="OrthoDB" id="10596513at2759"/>
<protein>
    <submittedName>
        <fullName evidence="2">Uncharacterized protein</fullName>
    </submittedName>
</protein>
<evidence type="ECO:0000313" key="2">
    <source>
        <dbReference type="EMBL" id="KAF1916232.1"/>
    </source>
</evidence>
<proteinExistence type="predicted"/>
<accession>A0A6A5QLL4</accession>
<dbReference type="Proteomes" id="UP000800096">
    <property type="component" value="Unassembled WGS sequence"/>
</dbReference>
<evidence type="ECO:0000313" key="3">
    <source>
        <dbReference type="Proteomes" id="UP000800096"/>
    </source>
</evidence>
<name>A0A6A5QLL4_AMPQU</name>
<feature type="transmembrane region" description="Helical" evidence="1">
    <location>
        <begin position="61"/>
        <end position="81"/>
    </location>
</feature>
<keyword evidence="3" id="KW-1185">Reference proteome</keyword>
<reference evidence="2" key="1">
    <citation type="journal article" date="2020" name="Stud. Mycol.">
        <title>101 Dothideomycetes genomes: a test case for predicting lifestyles and emergence of pathogens.</title>
        <authorList>
            <person name="Haridas S."/>
            <person name="Albert R."/>
            <person name="Binder M."/>
            <person name="Bloem J."/>
            <person name="Labutti K."/>
            <person name="Salamov A."/>
            <person name="Andreopoulos B."/>
            <person name="Baker S."/>
            <person name="Barry K."/>
            <person name="Bills G."/>
            <person name="Bluhm B."/>
            <person name="Cannon C."/>
            <person name="Castanera R."/>
            <person name="Culley D."/>
            <person name="Daum C."/>
            <person name="Ezra D."/>
            <person name="Gonzalez J."/>
            <person name="Henrissat B."/>
            <person name="Kuo A."/>
            <person name="Liang C."/>
            <person name="Lipzen A."/>
            <person name="Lutzoni F."/>
            <person name="Magnuson J."/>
            <person name="Mondo S."/>
            <person name="Nolan M."/>
            <person name="Ohm R."/>
            <person name="Pangilinan J."/>
            <person name="Park H.-J."/>
            <person name="Ramirez L."/>
            <person name="Alfaro M."/>
            <person name="Sun H."/>
            <person name="Tritt A."/>
            <person name="Yoshinaga Y."/>
            <person name="Zwiers L.-H."/>
            <person name="Turgeon B."/>
            <person name="Goodwin S."/>
            <person name="Spatafora J."/>
            <person name="Crous P."/>
            <person name="Grigoriev I."/>
        </authorList>
    </citation>
    <scope>NUCLEOTIDE SEQUENCE</scope>
    <source>
        <strain evidence="2">HMLAC05119</strain>
    </source>
</reference>
<keyword evidence="1" id="KW-0472">Membrane</keyword>
<dbReference type="AlphaFoldDB" id="A0A6A5QLL4"/>
<sequence length="107" mass="12112">MFSGQSRNHHATTYASGLRASIHHHQRASNHQTLVGTAPPHSIHIIPQTDCSSLVRFGLSFGVRIISSLVQGFYICSMYLLTYRFYSLQVRAHVRLVLLSVQSWWAC</sequence>
<evidence type="ECO:0000256" key="1">
    <source>
        <dbReference type="SAM" id="Phobius"/>
    </source>
</evidence>
<keyword evidence="1" id="KW-0812">Transmembrane</keyword>
<dbReference type="EMBL" id="ML979135">
    <property type="protein sequence ID" value="KAF1916232.1"/>
    <property type="molecule type" value="Genomic_DNA"/>
</dbReference>
<organism evidence="2 3">
    <name type="scientific">Ampelomyces quisqualis</name>
    <name type="common">Powdery mildew agent</name>
    <dbReference type="NCBI Taxonomy" id="50730"/>
    <lineage>
        <taxon>Eukaryota</taxon>
        <taxon>Fungi</taxon>
        <taxon>Dikarya</taxon>
        <taxon>Ascomycota</taxon>
        <taxon>Pezizomycotina</taxon>
        <taxon>Dothideomycetes</taxon>
        <taxon>Pleosporomycetidae</taxon>
        <taxon>Pleosporales</taxon>
        <taxon>Pleosporineae</taxon>
        <taxon>Phaeosphaeriaceae</taxon>
        <taxon>Ampelomyces</taxon>
    </lineage>
</organism>